<organism evidence="2 3">
    <name type="scientific">Bacillus pseudomycoides</name>
    <dbReference type="NCBI Taxonomy" id="64104"/>
    <lineage>
        <taxon>Bacteria</taxon>
        <taxon>Bacillati</taxon>
        <taxon>Bacillota</taxon>
        <taxon>Bacilli</taxon>
        <taxon>Bacillales</taxon>
        <taxon>Bacillaceae</taxon>
        <taxon>Bacillus</taxon>
        <taxon>Bacillus cereus group</taxon>
    </lineage>
</organism>
<keyword evidence="1" id="KW-1133">Transmembrane helix</keyword>
<dbReference type="InterPro" id="IPR021354">
    <property type="entry name" value="DUF2975"/>
</dbReference>
<comment type="caution">
    <text evidence="2">The sequence shown here is derived from an EMBL/GenBank/DDBJ whole genome shotgun (WGS) entry which is preliminary data.</text>
</comment>
<feature type="transmembrane region" description="Helical" evidence="1">
    <location>
        <begin position="168"/>
        <end position="186"/>
    </location>
</feature>
<sequence length="200" mass="23121">MNQPKDFIGFEKAIKLFQVLFNIFYWIVIIGMFLVLGMMIGGIFVPLHTLLDILTVKGATFSVGFYHSSYQIDVNHIQHTKIRTLIINACIIGEVILTILLFITVQIKRILQFTRNKQPFSKSCIKHIQFLAYGVIIYSFIIGLLGNIWDFSLVRTLQLSKTVISLNFNFDMMIMGFLILFLSHIFKYGAYLQEEYDSTL</sequence>
<gene>
    <name evidence="2" type="ORF">FOS08_20720</name>
</gene>
<proteinExistence type="predicted"/>
<evidence type="ECO:0000313" key="3">
    <source>
        <dbReference type="Proteomes" id="UP001248134"/>
    </source>
</evidence>
<keyword evidence="1" id="KW-0812">Transmembrane</keyword>
<feature type="transmembrane region" description="Helical" evidence="1">
    <location>
        <begin position="128"/>
        <end position="148"/>
    </location>
</feature>
<dbReference type="RefSeq" id="WP_098159449.1">
    <property type="nucleotide sequence ID" value="NZ_JANIOB010000030.1"/>
</dbReference>
<name>A0AAJ1Z371_9BACI</name>
<dbReference type="EMBL" id="VLYX01000028">
    <property type="protein sequence ID" value="MDR4328247.1"/>
    <property type="molecule type" value="Genomic_DNA"/>
</dbReference>
<evidence type="ECO:0000313" key="2">
    <source>
        <dbReference type="EMBL" id="MDR4328247.1"/>
    </source>
</evidence>
<protein>
    <submittedName>
        <fullName evidence="2">DUF2975 domain-containing protein</fullName>
    </submittedName>
</protein>
<accession>A0AAJ1Z371</accession>
<feature type="transmembrane region" description="Helical" evidence="1">
    <location>
        <begin position="85"/>
        <end position="107"/>
    </location>
</feature>
<dbReference type="Pfam" id="PF11188">
    <property type="entry name" value="DUF2975"/>
    <property type="match status" value="1"/>
</dbReference>
<evidence type="ECO:0000256" key="1">
    <source>
        <dbReference type="SAM" id="Phobius"/>
    </source>
</evidence>
<reference evidence="2" key="1">
    <citation type="submission" date="2019-07" db="EMBL/GenBank/DDBJ databases">
        <title>Phylogenomic Reclassification of ATCC Bacillus Strains and Various Taxa within the Genus Bacillus.</title>
        <authorList>
            <person name="Riojas M.A."/>
            <person name="Frank A.M."/>
            <person name="Fenn S.L."/>
            <person name="King S.P."/>
            <person name="Brower S.M."/>
            <person name="Hazbon M.H."/>
        </authorList>
    </citation>
    <scope>NUCLEOTIDE SEQUENCE</scope>
    <source>
        <strain evidence="2">NR-12239</strain>
    </source>
</reference>
<dbReference type="AlphaFoldDB" id="A0AAJ1Z371"/>
<keyword evidence="1" id="KW-0472">Membrane</keyword>
<feature type="transmembrane region" description="Helical" evidence="1">
    <location>
        <begin position="20"/>
        <end position="45"/>
    </location>
</feature>
<dbReference type="Proteomes" id="UP001248134">
    <property type="component" value="Unassembled WGS sequence"/>
</dbReference>